<sequence>MASTSFNICGLTLEAAYEKLDEEIAWLQSRLSSLCTLRNSLAPISKLPVELTSKIFAHTQRDGLVLSMKADLRSRLLISWVCRRWRDIALTTPNLWTTISKINKTTLLQSDCVQELLLRSRGMGLTVNLCEPSHDALEIFLEHMSRMKHFRLKYNQLRPGNQLIRPAPALVSLELIKVLPPSTLIFGGDYPHLRHLSLKNIPFTKFYFPCHLIQSLTTLRIIESGPVRVGELVNILPLLPNLLRLELVRSLSLENIRPPPRRFQLPSLEAICFIDEKHDIIFNLLLHCFDIPQVAVTIAWSARPGNGVSERHMENLRAKIDFFLCEANIPIRHLKICRDDPDYIVDISSSPSQHRYSFDFSHRLSCHVTSNWLRLVIPSHNIETLDINDLPKDTLEVIKHALYLRSVRTSGVDATLAFIEALGRVQTILALPFPSLRELTIHGVDFEAWHGMKALGGILTKRHEAGSGLHKLVLMECKNVDIDNFKNSVRVTEGI</sequence>
<protein>
    <submittedName>
        <fullName evidence="1">Uncharacterized protein</fullName>
    </submittedName>
</protein>
<accession>A0ACD3ACK1</accession>
<evidence type="ECO:0000313" key="2">
    <source>
        <dbReference type="Proteomes" id="UP000308600"/>
    </source>
</evidence>
<organism evidence="1 2">
    <name type="scientific">Pluteus cervinus</name>
    <dbReference type="NCBI Taxonomy" id="181527"/>
    <lineage>
        <taxon>Eukaryota</taxon>
        <taxon>Fungi</taxon>
        <taxon>Dikarya</taxon>
        <taxon>Basidiomycota</taxon>
        <taxon>Agaricomycotina</taxon>
        <taxon>Agaricomycetes</taxon>
        <taxon>Agaricomycetidae</taxon>
        <taxon>Agaricales</taxon>
        <taxon>Pluteineae</taxon>
        <taxon>Pluteaceae</taxon>
        <taxon>Pluteus</taxon>
    </lineage>
</organism>
<reference evidence="1 2" key="1">
    <citation type="journal article" date="2019" name="Nat. Ecol. Evol.">
        <title>Megaphylogeny resolves global patterns of mushroom evolution.</title>
        <authorList>
            <person name="Varga T."/>
            <person name="Krizsan K."/>
            <person name="Foldi C."/>
            <person name="Dima B."/>
            <person name="Sanchez-Garcia M."/>
            <person name="Sanchez-Ramirez S."/>
            <person name="Szollosi G.J."/>
            <person name="Szarkandi J.G."/>
            <person name="Papp V."/>
            <person name="Albert L."/>
            <person name="Andreopoulos W."/>
            <person name="Angelini C."/>
            <person name="Antonin V."/>
            <person name="Barry K.W."/>
            <person name="Bougher N.L."/>
            <person name="Buchanan P."/>
            <person name="Buyck B."/>
            <person name="Bense V."/>
            <person name="Catcheside P."/>
            <person name="Chovatia M."/>
            <person name="Cooper J."/>
            <person name="Damon W."/>
            <person name="Desjardin D."/>
            <person name="Finy P."/>
            <person name="Geml J."/>
            <person name="Haridas S."/>
            <person name="Hughes K."/>
            <person name="Justo A."/>
            <person name="Karasinski D."/>
            <person name="Kautmanova I."/>
            <person name="Kiss B."/>
            <person name="Kocsube S."/>
            <person name="Kotiranta H."/>
            <person name="LaButti K.M."/>
            <person name="Lechner B.E."/>
            <person name="Liimatainen K."/>
            <person name="Lipzen A."/>
            <person name="Lukacs Z."/>
            <person name="Mihaltcheva S."/>
            <person name="Morgado L.N."/>
            <person name="Niskanen T."/>
            <person name="Noordeloos M.E."/>
            <person name="Ohm R.A."/>
            <person name="Ortiz-Santana B."/>
            <person name="Ovrebo C."/>
            <person name="Racz N."/>
            <person name="Riley R."/>
            <person name="Savchenko A."/>
            <person name="Shiryaev A."/>
            <person name="Soop K."/>
            <person name="Spirin V."/>
            <person name="Szebenyi C."/>
            <person name="Tomsovsky M."/>
            <person name="Tulloss R.E."/>
            <person name="Uehling J."/>
            <person name="Grigoriev I.V."/>
            <person name="Vagvolgyi C."/>
            <person name="Papp T."/>
            <person name="Martin F.M."/>
            <person name="Miettinen O."/>
            <person name="Hibbett D.S."/>
            <person name="Nagy L.G."/>
        </authorList>
    </citation>
    <scope>NUCLEOTIDE SEQUENCE [LARGE SCALE GENOMIC DNA]</scope>
    <source>
        <strain evidence="1 2">NL-1719</strain>
    </source>
</reference>
<name>A0ACD3ACK1_9AGAR</name>
<keyword evidence="2" id="KW-1185">Reference proteome</keyword>
<gene>
    <name evidence="1" type="ORF">BDN72DRAFT_963959</name>
</gene>
<dbReference type="Proteomes" id="UP000308600">
    <property type="component" value="Unassembled WGS sequence"/>
</dbReference>
<dbReference type="EMBL" id="ML208525">
    <property type="protein sequence ID" value="TFK63390.1"/>
    <property type="molecule type" value="Genomic_DNA"/>
</dbReference>
<evidence type="ECO:0000313" key="1">
    <source>
        <dbReference type="EMBL" id="TFK63390.1"/>
    </source>
</evidence>
<proteinExistence type="predicted"/>